<evidence type="ECO:0000256" key="3">
    <source>
        <dbReference type="ARBA" id="ARBA00022989"/>
    </source>
</evidence>
<keyword evidence="2 5" id="KW-0812">Transmembrane</keyword>
<dbReference type="EMBL" id="JAAIYP010000001">
    <property type="protein sequence ID" value="NFV78536.1"/>
    <property type="molecule type" value="Genomic_DNA"/>
</dbReference>
<feature type="transmembrane region" description="Helical" evidence="5">
    <location>
        <begin position="65"/>
        <end position="84"/>
    </location>
</feature>
<reference evidence="7 8" key="1">
    <citation type="submission" date="2020-02" db="EMBL/GenBank/DDBJ databases">
        <authorList>
            <person name="Dziuba M."/>
            <person name="Kuznetsov B."/>
            <person name="Mardanov A."/>
            <person name="Ravin N."/>
            <person name="Grouzdev D."/>
        </authorList>
    </citation>
    <scope>NUCLEOTIDE SEQUENCE [LARGE SCALE GENOMIC DNA]</scope>
    <source>
        <strain evidence="7 8">SpK</strain>
    </source>
</reference>
<evidence type="ECO:0000256" key="4">
    <source>
        <dbReference type="ARBA" id="ARBA00023136"/>
    </source>
</evidence>
<dbReference type="GO" id="GO:0016874">
    <property type="term" value="F:ligase activity"/>
    <property type="evidence" value="ECO:0007669"/>
    <property type="project" value="UniProtKB-KW"/>
</dbReference>
<evidence type="ECO:0000313" key="8">
    <source>
        <dbReference type="Proteomes" id="UP000480684"/>
    </source>
</evidence>
<dbReference type="PANTHER" id="PTHR37422:SF13">
    <property type="entry name" value="LIPOPOLYSACCHARIDE BIOSYNTHESIS PROTEIN PA4999-RELATED"/>
    <property type="match status" value="1"/>
</dbReference>
<dbReference type="RefSeq" id="WP_163673548.1">
    <property type="nucleotide sequence ID" value="NZ_JAAIYP010000001.1"/>
</dbReference>
<feature type="transmembrane region" description="Helical" evidence="5">
    <location>
        <begin position="29"/>
        <end position="53"/>
    </location>
</feature>
<organism evidence="7 8">
    <name type="scientific">Magnetospirillum aberrantis SpK</name>
    <dbReference type="NCBI Taxonomy" id="908842"/>
    <lineage>
        <taxon>Bacteria</taxon>
        <taxon>Pseudomonadati</taxon>
        <taxon>Pseudomonadota</taxon>
        <taxon>Alphaproteobacteria</taxon>
        <taxon>Rhodospirillales</taxon>
        <taxon>Rhodospirillaceae</taxon>
        <taxon>Magnetospirillum</taxon>
    </lineage>
</organism>
<dbReference type="GO" id="GO:0016020">
    <property type="term" value="C:membrane"/>
    <property type="evidence" value="ECO:0007669"/>
    <property type="project" value="UniProtKB-SubCell"/>
</dbReference>
<evidence type="ECO:0000256" key="5">
    <source>
        <dbReference type="SAM" id="Phobius"/>
    </source>
</evidence>
<keyword evidence="3 5" id="KW-1133">Transmembrane helix</keyword>
<keyword evidence="7" id="KW-0436">Ligase</keyword>
<feature type="transmembrane region" description="Helical" evidence="5">
    <location>
        <begin position="191"/>
        <end position="224"/>
    </location>
</feature>
<keyword evidence="4 5" id="KW-0472">Membrane</keyword>
<feature type="transmembrane region" description="Helical" evidence="5">
    <location>
        <begin position="334"/>
        <end position="356"/>
    </location>
</feature>
<keyword evidence="8" id="KW-1185">Reference proteome</keyword>
<dbReference type="Proteomes" id="UP000480684">
    <property type="component" value="Unassembled WGS sequence"/>
</dbReference>
<accession>A0A7C9QSN1</accession>
<comment type="caution">
    <text evidence="7">The sequence shown here is derived from an EMBL/GenBank/DDBJ whole genome shotgun (WGS) entry which is preliminary data.</text>
</comment>
<evidence type="ECO:0000259" key="6">
    <source>
        <dbReference type="Pfam" id="PF04932"/>
    </source>
</evidence>
<evidence type="ECO:0000313" key="7">
    <source>
        <dbReference type="EMBL" id="NFV78536.1"/>
    </source>
</evidence>
<feature type="transmembrane region" description="Helical" evidence="5">
    <location>
        <begin position="121"/>
        <end position="139"/>
    </location>
</feature>
<feature type="transmembrane region" description="Helical" evidence="5">
    <location>
        <begin position="231"/>
        <end position="252"/>
    </location>
</feature>
<gene>
    <name evidence="7" type="ORF">G4223_00200</name>
</gene>
<dbReference type="InterPro" id="IPR051533">
    <property type="entry name" value="WaaL-like"/>
</dbReference>
<dbReference type="AlphaFoldDB" id="A0A7C9QSN1"/>
<dbReference type="InterPro" id="IPR007016">
    <property type="entry name" value="O-antigen_ligase-rel_domated"/>
</dbReference>
<proteinExistence type="predicted"/>
<evidence type="ECO:0000256" key="2">
    <source>
        <dbReference type="ARBA" id="ARBA00022692"/>
    </source>
</evidence>
<sequence length="412" mass="44786">MNLATVKARKLCWNESHPLGLAAFLAPTLSIYAALGMAPLYIVVLVGTLAVALPSRPWREFSPAVMAPLWAFCLFGAVSALWAVDPLQTLRTAAVLMLTFTCGAGLIVQARRLDEDGRRRVGFALVVGMTLGLGCLLLEKLTPGLRGLFHQGKPLDANIVRSSLQRAETVMTVFLFPTCAYLWMERRLRMALGLLLVFVVAIYTGTSLASKLALPAGLAVFALYRWRPRWAQGLVICVVCGLIALQPLWALLPDPQLIMDKTQGLIPNSAHHRLTIWHFGADKTLERPVFGWGLDGARSIPGGDDNIPIYLMDGGDRVRMHEQLMPLHPHNGALQWWLELGAVGAALVAAFSVALVKLVSRQPSPSGAVGLSMMVSALVVILVSYGVWQSWWQGTLWLAAAFAAALMPRNSA</sequence>
<feature type="transmembrane region" description="Helical" evidence="5">
    <location>
        <begin position="368"/>
        <end position="385"/>
    </location>
</feature>
<protein>
    <submittedName>
        <fullName evidence="7">O-antigen ligase family protein</fullName>
    </submittedName>
</protein>
<comment type="subcellular location">
    <subcellularLocation>
        <location evidence="1">Membrane</location>
        <topology evidence="1">Multi-pass membrane protein</topology>
    </subcellularLocation>
</comment>
<feature type="domain" description="O-antigen ligase-related" evidence="6">
    <location>
        <begin position="195"/>
        <end position="348"/>
    </location>
</feature>
<name>A0A7C9QSN1_9PROT</name>
<feature type="transmembrane region" description="Helical" evidence="5">
    <location>
        <begin position="90"/>
        <end position="109"/>
    </location>
</feature>
<dbReference type="Pfam" id="PF04932">
    <property type="entry name" value="Wzy_C"/>
    <property type="match status" value="1"/>
</dbReference>
<dbReference type="PANTHER" id="PTHR37422">
    <property type="entry name" value="TEICHURONIC ACID BIOSYNTHESIS PROTEIN TUAE"/>
    <property type="match status" value="1"/>
</dbReference>
<evidence type="ECO:0000256" key="1">
    <source>
        <dbReference type="ARBA" id="ARBA00004141"/>
    </source>
</evidence>